<organism evidence="3 4">
    <name type="scientific">Enterobacter agglomerans</name>
    <name type="common">Erwinia herbicola</name>
    <name type="synonym">Pantoea agglomerans</name>
    <dbReference type="NCBI Taxonomy" id="549"/>
    <lineage>
        <taxon>Bacteria</taxon>
        <taxon>Pseudomonadati</taxon>
        <taxon>Pseudomonadota</taxon>
        <taxon>Gammaproteobacteria</taxon>
        <taxon>Enterobacterales</taxon>
        <taxon>Erwiniaceae</taxon>
        <taxon>Pantoea</taxon>
        <taxon>Pantoea agglomerans group</taxon>
    </lineage>
</organism>
<proteinExistence type="predicted"/>
<dbReference type="SUPFAM" id="SSF53850">
    <property type="entry name" value="Periplasmic binding protein-like II"/>
    <property type="match status" value="1"/>
</dbReference>
<dbReference type="Pfam" id="PF00496">
    <property type="entry name" value="SBP_bac_5"/>
    <property type="match status" value="1"/>
</dbReference>
<feature type="chain" id="PRO_5031499581" evidence="1">
    <location>
        <begin position="16"/>
        <end position="276"/>
    </location>
</feature>
<dbReference type="GO" id="GO:1904680">
    <property type="term" value="F:peptide transmembrane transporter activity"/>
    <property type="evidence" value="ECO:0007669"/>
    <property type="project" value="TreeGrafter"/>
</dbReference>
<keyword evidence="1" id="KW-0732">Signal</keyword>
<evidence type="ECO:0000259" key="2">
    <source>
        <dbReference type="Pfam" id="PF00496"/>
    </source>
</evidence>
<dbReference type="Proteomes" id="UP000461948">
    <property type="component" value="Unassembled WGS sequence"/>
</dbReference>
<feature type="signal peptide" evidence="1">
    <location>
        <begin position="1"/>
        <end position="15"/>
    </location>
</feature>
<dbReference type="InterPro" id="IPR039424">
    <property type="entry name" value="SBP_5"/>
</dbReference>
<sequence>MSLFTALALVHPAHAATPADTLVIAVPLDGIISFDPAESFETVSNSSLRNIYQTLLEPDHQNPQQLSPLAATRWQAGKTPHSLVFDLNPQARFASGHPVTAQDVVFSLTRAVKLNKAPSFILGEFGWTPENIDQQFTVINDHQLELRWPAEIGSDLALRLLTAPVSSIVDSKLAQQHASNNDYGNSWLKVHSAGSAAYAIKQFVPLQALVLEANPNSIRKPHLKRVLLKGVADPGSRRLLIQQGDVDVAYQLGPDQITALKNTANVRIDAFPSSLV</sequence>
<evidence type="ECO:0000256" key="1">
    <source>
        <dbReference type="SAM" id="SignalP"/>
    </source>
</evidence>
<dbReference type="PANTHER" id="PTHR30290">
    <property type="entry name" value="PERIPLASMIC BINDING COMPONENT OF ABC TRANSPORTER"/>
    <property type="match status" value="1"/>
</dbReference>
<dbReference type="Gene3D" id="3.40.190.10">
    <property type="entry name" value="Periplasmic binding protein-like II"/>
    <property type="match status" value="1"/>
</dbReference>
<protein>
    <submittedName>
        <fullName evidence="3">ABC transporter substrate-binding protein</fullName>
    </submittedName>
</protein>
<accession>A0A7X2MS75</accession>
<gene>
    <name evidence="3" type="ORF">GKC49_25675</name>
</gene>
<dbReference type="GO" id="GO:0015833">
    <property type="term" value="P:peptide transport"/>
    <property type="evidence" value="ECO:0007669"/>
    <property type="project" value="TreeGrafter"/>
</dbReference>
<reference evidence="3 4" key="1">
    <citation type="submission" date="2019-11" db="EMBL/GenBank/DDBJ databases">
        <title>Draft Genome Sequence of Plant Growth-Promoting Rhizosphere-Associated Bacteria.</title>
        <authorList>
            <person name="Vasilyev I.Y."/>
            <person name="Radchenko V."/>
            <person name="Ilnitskaya E.V."/>
        </authorList>
    </citation>
    <scope>NUCLEOTIDE SEQUENCE [LARGE SCALE GENOMIC DNA]</scope>
    <source>
        <strain evidence="3 4">VRA_MhP_f</strain>
    </source>
</reference>
<comment type="caution">
    <text evidence="3">The sequence shown here is derived from an EMBL/GenBank/DDBJ whole genome shotgun (WGS) entry which is preliminary data.</text>
</comment>
<feature type="non-terminal residue" evidence="3">
    <location>
        <position position="276"/>
    </location>
</feature>
<dbReference type="InterPro" id="IPR000914">
    <property type="entry name" value="SBP_5_dom"/>
</dbReference>
<evidence type="ECO:0000313" key="4">
    <source>
        <dbReference type="Proteomes" id="UP000461948"/>
    </source>
</evidence>
<evidence type="ECO:0000313" key="3">
    <source>
        <dbReference type="EMBL" id="MSE18350.1"/>
    </source>
</evidence>
<feature type="domain" description="Solute-binding protein family 5" evidence="2">
    <location>
        <begin position="66"/>
        <end position="273"/>
    </location>
</feature>
<dbReference type="AlphaFoldDB" id="A0A7X2MS75"/>
<name>A0A7X2MS75_ENTAG</name>
<dbReference type="EMBL" id="WKLC01001756">
    <property type="protein sequence ID" value="MSE18350.1"/>
    <property type="molecule type" value="Genomic_DNA"/>
</dbReference>